<dbReference type="RefSeq" id="WP_313496954.1">
    <property type="nucleotide sequence ID" value="NZ_CP134879.1"/>
</dbReference>
<dbReference type="Pfam" id="PF14561">
    <property type="entry name" value="TPR_20"/>
    <property type="match status" value="1"/>
</dbReference>
<dbReference type="AlphaFoldDB" id="A0AA96F4A6"/>
<dbReference type="InterPro" id="IPR036249">
    <property type="entry name" value="Thioredoxin-like_sf"/>
</dbReference>
<feature type="region of interest" description="Disordered" evidence="1">
    <location>
        <begin position="151"/>
        <end position="175"/>
    </location>
</feature>
<gene>
    <name evidence="2" type="ORF">RN606_10465</name>
</gene>
<keyword evidence="3" id="KW-1185">Reference proteome</keyword>
<organism evidence="2 3">
    <name type="scientific">Demequina capsici</name>
    <dbReference type="NCBI Taxonomy" id="3075620"/>
    <lineage>
        <taxon>Bacteria</taxon>
        <taxon>Bacillati</taxon>
        <taxon>Actinomycetota</taxon>
        <taxon>Actinomycetes</taxon>
        <taxon>Micrococcales</taxon>
        <taxon>Demequinaceae</taxon>
        <taxon>Demequina</taxon>
    </lineage>
</organism>
<feature type="compositionally biased region" description="Low complexity" evidence="1">
    <location>
        <begin position="155"/>
        <end position="167"/>
    </location>
</feature>
<dbReference type="InterPro" id="IPR011990">
    <property type="entry name" value="TPR-like_helical_dom_sf"/>
</dbReference>
<dbReference type="Proteomes" id="UP001304125">
    <property type="component" value="Chromosome"/>
</dbReference>
<reference evidence="2 3" key="1">
    <citation type="submission" date="2023-09" db="EMBL/GenBank/DDBJ databases">
        <title>Demequina sp. a novel bacteria isolated from Capsicum annuum.</title>
        <authorList>
            <person name="Humaira Z."/>
            <person name="Lee J."/>
            <person name="Cho D."/>
        </authorList>
    </citation>
    <scope>NUCLEOTIDE SEQUENCE [LARGE SCALE GENOMIC DNA]</scope>
    <source>
        <strain evidence="2 3">OYTSA14</strain>
    </source>
</reference>
<dbReference type="SUPFAM" id="SSF52833">
    <property type="entry name" value="Thioredoxin-like"/>
    <property type="match status" value="1"/>
</dbReference>
<dbReference type="SUPFAM" id="SSF48452">
    <property type="entry name" value="TPR-like"/>
    <property type="match status" value="1"/>
</dbReference>
<accession>A0AA96F4A6</accession>
<sequence>MTEAPLPDSALRGAVDLAALARAREAERTRAERAASGAPSAVFVTEQNLQAVAEQSMSVPVVIVFTSSAAPASETLALDVERLAAELGGFLPARCDVDVERGIAQAFQIQAVPAAMALIGARPAPLFQGSASEAQLREVLGQVLQVAAQSGLGGPAPASEGADGAEPAPEPLPPLHQEAYDAIERGDMDAAVAAYDRALVENPKDADARAGRAQVLLLQRTQGADPQAVRAAGAAAPEDVQAQLAVADVDMLGGQIDDALGRLLDVASRVFGDDRDAVRARLVELFDVVGAQDPRVVQGRRMLAALLN</sequence>
<proteinExistence type="predicted"/>
<dbReference type="Gene3D" id="1.25.40.10">
    <property type="entry name" value="Tetratricopeptide repeat domain"/>
    <property type="match status" value="1"/>
</dbReference>
<protein>
    <submittedName>
        <fullName evidence="2">Tetratricopeptide repeat protein</fullName>
    </submittedName>
</protein>
<evidence type="ECO:0000256" key="1">
    <source>
        <dbReference type="SAM" id="MobiDB-lite"/>
    </source>
</evidence>
<dbReference type="Gene3D" id="3.40.30.10">
    <property type="entry name" value="Glutaredoxin"/>
    <property type="match status" value="1"/>
</dbReference>
<evidence type="ECO:0000313" key="3">
    <source>
        <dbReference type="Proteomes" id="UP001304125"/>
    </source>
</evidence>
<evidence type="ECO:0000313" key="2">
    <source>
        <dbReference type="EMBL" id="WNM23781.1"/>
    </source>
</evidence>
<dbReference type="EMBL" id="CP134879">
    <property type="protein sequence ID" value="WNM23781.1"/>
    <property type="molecule type" value="Genomic_DNA"/>
</dbReference>
<name>A0AA96F4A6_9MICO</name>